<dbReference type="CDD" id="cd05819">
    <property type="entry name" value="NHL"/>
    <property type="match status" value="1"/>
</dbReference>
<comment type="caution">
    <text evidence="1">The sequence shown here is derived from an EMBL/GenBank/DDBJ whole genome shotgun (WGS) entry which is preliminary data.</text>
</comment>
<reference evidence="1" key="1">
    <citation type="journal article" date="2015" name="Nature">
        <title>Complex archaea that bridge the gap between prokaryotes and eukaryotes.</title>
        <authorList>
            <person name="Spang A."/>
            <person name="Saw J.H."/>
            <person name="Jorgensen S.L."/>
            <person name="Zaremba-Niedzwiedzka K."/>
            <person name="Martijn J."/>
            <person name="Lind A.E."/>
            <person name="van Eijk R."/>
            <person name="Schleper C."/>
            <person name="Guy L."/>
            <person name="Ettema T.J."/>
        </authorList>
    </citation>
    <scope>NUCLEOTIDE SEQUENCE</scope>
</reference>
<dbReference type="Gene3D" id="2.120.10.30">
    <property type="entry name" value="TolB, C-terminal domain"/>
    <property type="match status" value="3"/>
</dbReference>
<accession>A0A0F9H0V0</accession>
<evidence type="ECO:0000313" key="1">
    <source>
        <dbReference type="EMBL" id="KKM04709.1"/>
    </source>
</evidence>
<dbReference type="InterPro" id="IPR011042">
    <property type="entry name" value="6-blade_b-propeller_TolB-like"/>
</dbReference>
<proteinExistence type="predicted"/>
<name>A0A0F9H0V0_9ZZZZ</name>
<dbReference type="EMBL" id="LAZR01016394">
    <property type="protein sequence ID" value="KKM04709.1"/>
    <property type="molecule type" value="Genomic_DNA"/>
</dbReference>
<dbReference type="AlphaFoldDB" id="A0A0F9H0V0"/>
<organism evidence="1">
    <name type="scientific">marine sediment metagenome</name>
    <dbReference type="NCBI Taxonomy" id="412755"/>
    <lineage>
        <taxon>unclassified sequences</taxon>
        <taxon>metagenomes</taxon>
        <taxon>ecological metagenomes</taxon>
    </lineage>
</organism>
<dbReference type="SUPFAM" id="SSF101898">
    <property type="entry name" value="NHL repeat"/>
    <property type="match status" value="1"/>
</dbReference>
<protein>
    <submittedName>
        <fullName evidence="1">Uncharacterized protein</fullName>
    </submittedName>
</protein>
<sequence length="311" mass="32992">MALVAGKMYRPTDVAANPGTNSIFVVEQFNHRISKWDYTDTNYDFTLDVTWGSNGDGTSGEGAPIGDGGSTDNALYRPSGIVFENGRLTVTDTFHNRIRTLNAATGAFIDSVGQGGFGITDFYHPVGIATNTAILVIADELNQRAVKYDIGDTPSNPALLPDPTPLAFNRPHGVVFDATNTLFDITDSFHGVISRYNAEATSFLDQFGTPGTTGTDLFFPASGHGVLTGDSSTAFADTRNNILKTVATTTILNTTGTIAGTGDGQLYYPESVFSFADTVNYVLAANTLNNRVEAYSNAGGALTFQSNFGTP</sequence>
<gene>
    <name evidence="1" type="ORF">LCGC14_1761510</name>
</gene>